<keyword evidence="2" id="KW-1185">Reference proteome</keyword>
<evidence type="ECO:0000313" key="2">
    <source>
        <dbReference type="Proteomes" id="UP001291623"/>
    </source>
</evidence>
<accession>A0AAE1VWN9</accession>
<organism evidence="1 2">
    <name type="scientific">Anisodus tanguticus</name>
    <dbReference type="NCBI Taxonomy" id="243964"/>
    <lineage>
        <taxon>Eukaryota</taxon>
        <taxon>Viridiplantae</taxon>
        <taxon>Streptophyta</taxon>
        <taxon>Embryophyta</taxon>
        <taxon>Tracheophyta</taxon>
        <taxon>Spermatophyta</taxon>
        <taxon>Magnoliopsida</taxon>
        <taxon>eudicotyledons</taxon>
        <taxon>Gunneridae</taxon>
        <taxon>Pentapetalae</taxon>
        <taxon>asterids</taxon>
        <taxon>lamiids</taxon>
        <taxon>Solanales</taxon>
        <taxon>Solanaceae</taxon>
        <taxon>Solanoideae</taxon>
        <taxon>Hyoscyameae</taxon>
        <taxon>Anisodus</taxon>
    </lineage>
</organism>
<gene>
    <name evidence="1" type="ORF">RND71_003450</name>
</gene>
<dbReference type="EMBL" id="JAVYJV010000002">
    <property type="protein sequence ID" value="KAK4377154.1"/>
    <property type="molecule type" value="Genomic_DNA"/>
</dbReference>
<sequence length="96" mass="10745">MSDVIIVERLQSLQSKSLNDVFPPKRLQSLFQGLSDRLQLTLGLHAATLEQLPFVEDQFPLNAHVHLLCKVGSAFNEPLNDDIPTPEPELQDLANE</sequence>
<dbReference type="Proteomes" id="UP001291623">
    <property type="component" value="Unassembled WGS sequence"/>
</dbReference>
<proteinExistence type="predicted"/>
<evidence type="ECO:0000313" key="1">
    <source>
        <dbReference type="EMBL" id="KAK4377154.1"/>
    </source>
</evidence>
<protein>
    <submittedName>
        <fullName evidence="1">Uncharacterized protein</fullName>
    </submittedName>
</protein>
<name>A0AAE1VWN9_9SOLA</name>
<dbReference type="AlphaFoldDB" id="A0AAE1VWN9"/>
<comment type="caution">
    <text evidence="1">The sequence shown here is derived from an EMBL/GenBank/DDBJ whole genome shotgun (WGS) entry which is preliminary data.</text>
</comment>
<reference evidence="1" key="1">
    <citation type="submission" date="2023-12" db="EMBL/GenBank/DDBJ databases">
        <title>Genome assembly of Anisodus tanguticus.</title>
        <authorList>
            <person name="Wang Y.-J."/>
        </authorList>
    </citation>
    <scope>NUCLEOTIDE SEQUENCE</scope>
    <source>
        <strain evidence="1">KB-2021</strain>
        <tissue evidence="1">Leaf</tissue>
    </source>
</reference>